<feature type="region of interest" description="Disordered" evidence="1">
    <location>
        <begin position="1"/>
        <end position="84"/>
    </location>
</feature>
<dbReference type="EMBL" id="HBIX01024208">
    <property type="protein sequence ID" value="CAE0724001.1"/>
    <property type="molecule type" value="Transcribed_RNA"/>
</dbReference>
<reference evidence="2" key="1">
    <citation type="submission" date="2021-01" db="EMBL/GenBank/DDBJ databases">
        <authorList>
            <person name="Corre E."/>
            <person name="Pelletier E."/>
            <person name="Niang G."/>
            <person name="Scheremetjew M."/>
            <person name="Finn R."/>
            <person name="Kale V."/>
            <person name="Holt S."/>
            <person name="Cochrane G."/>
            <person name="Meng A."/>
            <person name="Brown T."/>
            <person name="Cohen L."/>
        </authorList>
    </citation>
    <scope>NUCLEOTIDE SEQUENCE</scope>
    <source>
        <strain evidence="2">10249 10 AB</strain>
    </source>
</reference>
<gene>
    <name evidence="2" type="ORF">PAUS00366_LOCUS16757</name>
</gene>
<organism evidence="2">
    <name type="scientific">Pseudo-nitzschia australis</name>
    <dbReference type="NCBI Taxonomy" id="44445"/>
    <lineage>
        <taxon>Eukaryota</taxon>
        <taxon>Sar</taxon>
        <taxon>Stramenopiles</taxon>
        <taxon>Ochrophyta</taxon>
        <taxon>Bacillariophyta</taxon>
        <taxon>Bacillariophyceae</taxon>
        <taxon>Bacillariophycidae</taxon>
        <taxon>Bacillariales</taxon>
        <taxon>Bacillariaceae</taxon>
        <taxon>Pseudo-nitzschia</taxon>
    </lineage>
</organism>
<accession>A0A7S4ARY0</accession>
<sequence>MAVATVTPKQSALAASAATKIEAPSSSSSWSSSKGNTQQLHPLGTSAALVQKSPVSNNNNINNSTKRPRTEAGSSSSDLVPIDSRPLPTARELSKVLCRIVDNEAYTEQDAEIALATLHHWALKQNVAFGNHFADVGGLQQVLFFVEDRIDDTISIACALLLLETLCKPMALQGGGVSALAEPTIYESKVLGNMRTKIGKCIVDVGGVQLMLQTFQYHALPAHAKTKGNGNGNTAINSSSHVVATSTLSSSSSSTNTSKESDESFSPKALWSVVKTMMVSEQAMDDICPMMLCGGTAGPKGPLPGVVRNQKINTARRSMEVLVLLIPHVIGVDKTAPGKILETLCDAVPVLLEEMKKEKDNSSEKVNSNANVNSTKQYEALIASLSTCLVAACSVASNETMTNSKLAKAKQVAAVTNLMMRTFRTHHGINRDGCLILQKVCRHLPKSERKRLGVVAALGNVVASESIDQDVIDIADEILEEQFK</sequence>
<name>A0A7S4ARY0_9STRA</name>
<protein>
    <submittedName>
        <fullName evidence="2">Uncharacterized protein</fullName>
    </submittedName>
</protein>
<evidence type="ECO:0000313" key="2">
    <source>
        <dbReference type="EMBL" id="CAE0724001.1"/>
    </source>
</evidence>
<dbReference type="AlphaFoldDB" id="A0A7S4ARY0"/>
<proteinExistence type="predicted"/>
<evidence type="ECO:0000256" key="1">
    <source>
        <dbReference type="SAM" id="MobiDB-lite"/>
    </source>
</evidence>